<dbReference type="AlphaFoldDB" id="A0A7E4UQH1"/>
<reference evidence="2" key="2">
    <citation type="submission" date="2020-10" db="UniProtKB">
        <authorList>
            <consortium name="WormBaseParasite"/>
        </authorList>
    </citation>
    <scope>IDENTIFICATION</scope>
</reference>
<evidence type="ECO:0000313" key="1">
    <source>
        <dbReference type="Proteomes" id="UP000492821"/>
    </source>
</evidence>
<keyword evidence="1" id="KW-1185">Reference proteome</keyword>
<proteinExistence type="predicted"/>
<sequence>MLRFYDKYDIQAAIQKLETWLPQNFTTENFFPIVKYAWQNSKESLQAMSGKIFYENAKDLACHRDFGKLEPEFITAVVRAGIVARSEAERYMLPKLDLT</sequence>
<protein>
    <submittedName>
        <fullName evidence="2">GLOBIN domain-containing protein</fullName>
    </submittedName>
</protein>
<dbReference type="Proteomes" id="UP000492821">
    <property type="component" value="Unassembled WGS sequence"/>
</dbReference>
<evidence type="ECO:0000313" key="2">
    <source>
        <dbReference type="WBParaSite" id="Pan_g11575.t1"/>
    </source>
</evidence>
<organism evidence="1 2">
    <name type="scientific">Panagrellus redivivus</name>
    <name type="common">Microworm</name>
    <dbReference type="NCBI Taxonomy" id="6233"/>
    <lineage>
        <taxon>Eukaryota</taxon>
        <taxon>Metazoa</taxon>
        <taxon>Ecdysozoa</taxon>
        <taxon>Nematoda</taxon>
        <taxon>Chromadorea</taxon>
        <taxon>Rhabditida</taxon>
        <taxon>Tylenchina</taxon>
        <taxon>Panagrolaimomorpha</taxon>
        <taxon>Panagrolaimoidea</taxon>
        <taxon>Panagrolaimidae</taxon>
        <taxon>Panagrellus</taxon>
    </lineage>
</organism>
<reference evidence="1" key="1">
    <citation type="journal article" date="2013" name="Genetics">
        <title>The draft genome and transcriptome of Panagrellus redivivus are shaped by the harsh demands of a free-living lifestyle.</title>
        <authorList>
            <person name="Srinivasan J."/>
            <person name="Dillman A.R."/>
            <person name="Macchietto M.G."/>
            <person name="Heikkinen L."/>
            <person name="Lakso M."/>
            <person name="Fracchia K.M."/>
            <person name="Antoshechkin I."/>
            <person name="Mortazavi A."/>
            <person name="Wong G."/>
            <person name="Sternberg P.W."/>
        </authorList>
    </citation>
    <scope>NUCLEOTIDE SEQUENCE [LARGE SCALE GENOMIC DNA]</scope>
    <source>
        <strain evidence="1">MT8872</strain>
    </source>
</reference>
<name>A0A7E4UQH1_PANRE</name>
<accession>A0A7E4UQH1</accession>
<dbReference type="WBParaSite" id="Pan_g11575.t1">
    <property type="protein sequence ID" value="Pan_g11575.t1"/>
    <property type="gene ID" value="Pan_g11575"/>
</dbReference>